<name>A0A3E1NU70_9BACT</name>
<dbReference type="InterPro" id="IPR000595">
    <property type="entry name" value="cNMP-bd_dom"/>
</dbReference>
<keyword evidence="4" id="KW-0238">DNA-binding</keyword>
<dbReference type="PANTHER" id="PTHR48111:SF1">
    <property type="entry name" value="TWO-COMPONENT RESPONSE REGULATOR ORR33"/>
    <property type="match status" value="1"/>
</dbReference>
<feature type="domain" description="HTH crp-type" evidence="9">
    <location>
        <begin position="276"/>
        <end position="347"/>
    </location>
</feature>
<accession>A0A3E1NU70</accession>
<dbReference type="InterPro" id="IPR039420">
    <property type="entry name" value="WalR-like"/>
</dbReference>
<evidence type="ECO:0000313" key="10">
    <source>
        <dbReference type="EMBL" id="RFM31495.1"/>
    </source>
</evidence>
<dbReference type="Proteomes" id="UP000261174">
    <property type="component" value="Unassembled WGS sequence"/>
</dbReference>
<dbReference type="Pfam" id="PF13545">
    <property type="entry name" value="HTH_Crp_2"/>
    <property type="match status" value="1"/>
</dbReference>
<keyword evidence="2" id="KW-0902">Two-component regulatory system</keyword>
<dbReference type="GO" id="GO:0000976">
    <property type="term" value="F:transcription cis-regulatory region binding"/>
    <property type="evidence" value="ECO:0007669"/>
    <property type="project" value="TreeGrafter"/>
</dbReference>
<evidence type="ECO:0000256" key="2">
    <source>
        <dbReference type="ARBA" id="ARBA00023012"/>
    </source>
</evidence>
<evidence type="ECO:0000256" key="5">
    <source>
        <dbReference type="ARBA" id="ARBA00023163"/>
    </source>
</evidence>
<dbReference type="GO" id="GO:0006355">
    <property type="term" value="P:regulation of DNA-templated transcription"/>
    <property type="evidence" value="ECO:0007669"/>
    <property type="project" value="InterPro"/>
</dbReference>
<dbReference type="InterPro" id="IPR036390">
    <property type="entry name" value="WH_DNA-bd_sf"/>
</dbReference>
<dbReference type="SMART" id="SM00448">
    <property type="entry name" value="REC"/>
    <property type="match status" value="1"/>
</dbReference>
<feature type="domain" description="Response regulatory" evidence="8">
    <location>
        <begin position="3"/>
        <end position="119"/>
    </location>
</feature>
<dbReference type="Pfam" id="PF00027">
    <property type="entry name" value="cNMP_binding"/>
    <property type="match status" value="1"/>
</dbReference>
<proteinExistence type="predicted"/>
<dbReference type="RefSeq" id="WP_116856651.1">
    <property type="nucleotide sequence ID" value="NZ_QTJV01000013.1"/>
</dbReference>
<evidence type="ECO:0000256" key="4">
    <source>
        <dbReference type="ARBA" id="ARBA00023125"/>
    </source>
</evidence>
<dbReference type="SMART" id="SM00100">
    <property type="entry name" value="cNMP"/>
    <property type="match status" value="1"/>
</dbReference>
<evidence type="ECO:0000259" key="9">
    <source>
        <dbReference type="PROSITE" id="PS51063"/>
    </source>
</evidence>
<dbReference type="OrthoDB" id="9127033at2"/>
<feature type="modified residue" description="4-aspartylphosphate" evidence="6">
    <location>
        <position position="52"/>
    </location>
</feature>
<evidence type="ECO:0000256" key="3">
    <source>
        <dbReference type="ARBA" id="ARBA00023015"/>
    </source>
</evidence>
<evidence type="ECO:0000313" key="11">
    <source>
        <dbReference type="Proteomes" id="UP000261174"/>
    </source>
</evidence>
<keyword evidence="11" id="KW-1185">Reference proteome</keyword>
<dbReference type="GO" id="GO:0000156">
    <property type="term" value="F:phosphorelay response regulator activity"/>
    <property type="evidence" value="ECO:0007669"/>
    <property type="project" value="TreeGrafter"/>
</dbReference>
<gene>
    <name evidence="10" type="ORF">DXN04_27615</name>
</gene>
<protein>
    <submittedName>
        <fullName evidence="10">Response regulator</fullName>
    </submittedName>
</protein>
<dbReference type="SUPFAM" id="SSF46785">
    <property type="entry name" value="Winged helix' DNA-binding domain"/>
    <property type="match status" value="1"/>
</dbReference>
<feature type="domain" description="Cyclic nucleotide-binding" evidence="7">
    <location>
        <begin position="142"/>
        <end position="262"/>
    </location>
</feature>
<keyword evidence="5" id="KW-0804">Transcription</keyword>
<reference evidence="10 11" key="1">
    <citation type="submission" date="2018-08" db="EMBL/GenBank/DDBJ databases">
        <title>Chitinophaga sp. K20C18050901, a novel bacterium isolated from forest soil.</title>
        <authorList>
            <person name="Wang C."/>
        </authorList>
    </citation>
    <scope>NUCLEOTIDE SEQUENCE [LARGE SCALE GENOMIC DNA]</scope>
    <source>
        <strain evidence="10 11">K20C18050901</strain>
    </source>
</reference>
<dbReference type="SUPFAM" id="SSF51206">
    <property type="entry name" value="cAMP-binding domain-like"/>
    <property type="match status" value="1"/>
</dbReference>
<sequence length="354" mass="40300">MPTILVIEDNLTVRDNLVEILRLAGYDVIVASDGKQGIMMADTLHPDLIICDLSLPIFDGYVVLQILSKNESCCRIPFILLTARAERSDVRMGMNLGADDYITKPFDPSELLSSIECQLKKVESHRHPRLNGMKNIISEIDVHDSNTEDPLKELVRDRNIKIFKNKQIIYQEGNYPSCLYYIVKGKIKTFVVDEDGKDLITELCSEGDFLGYAALLERTRYVDTAEAIGEVELAIIPIEDFEEVLLNDSAMRQRIFKLLTQNIDEKEVQLLKIAYDSLRKKTADALLTVYRKYNITDYRNVGLKFSRGNLAALAGVPKESLARTLAAFRDERLIELRSGIIYIREMDRISQLSK</sequence>
<dbReference type="PROSITE" id="PS50042">
    <property type="entry name" value="CNMP_BINDING_3"/>
    <property type="match status" value="1"/>
</dbReference>
<dbReference type="EMBL" id="QTJV01000013">
    <property type="protein sequence ID" value="RFM31495.1"/>
    <property type="molecule type" value="Genomic_DNA"/>
</dbReference>
<keyword evidence="1 6" id="KW-0597">Phosphoprotein</keyword>
<evidence type="ECO:0000256" key="6">
    <source>
        <dbReference type="PROSITE-ProRule" id="PRU00169"/>
    </source>
</evidence>
<dbReference type="GO" id="GO:0032993">
    <property type="term" value="C:protein-DNA complex"/>
    <property type="evidence" value="ECO:0007669"/>
    <property type="project" value="TreeGrafter"/>
</dbReference>
<dbReference type="InterPro" id="IPR001789">
    <property type="entry name" value="Sig_transdc_resp-reg_receiver"/>
</dbReference>
<dbReference type="InterPro" id="IPR011006">
    <property type="entry name" value="CheY-like_superfamily"/>
</dbReference>
<dbReference type="Gene3D" id="3.40.50.2300">
    <property type="match status" value="1"/>
</dbReference>
<dbReference type="InterPro" id="IPR012318">
    <property type="entry name" value="HTH_CRP"/>
</dbReference>
<dbReference type="CDD" id="cd17574">
    <property type="entry name" value="REC_OmpR"/>
    <property type="match status" value="1"/>
</dbReference>
<dbReference type="InterPro" id="IPR018490">
    <property type="entry name" value="cNMP-bd_dom_sf"/>
</dbReference>
<dbReference type="InterPro" id="IPR036388">
    <property type="entry name" value="WH-like_DNA-bd_sf"/>
</dbReference>
<evidence type="ECO:0000259" key="7">
    <source>
        <dbReference type="PROSITE" id="PS50042"/>
    </source>
</evidence>
<dbReference type="PROSITE" id="PS51063">
    <property type="entry name" value="HTH_CRP_2"/>
    <property type="match status" value="1"/>
</dbReference>
<dbReference type="PROSITE" id="PS50110">
    <property type="entry name" value="RESPONSE_REGULATORY"/>
    <property type="match status" value="1"/>
</dbReference>
<organism evidence="10 11">
    <name type="scientific">Chitinophaga silvisoli</name>
    <dbReference type="NCBI Taxonomy" id="2291814"/>
    <lineage>
        <taxon>Bacteria</taxon>
        <taxon>Pseudomonadati</taxon>
        <taxon>Bacteroidota</taxon>
        <taxon>Chitinophagia</taxon>
        <taxon>Chitinophagales</taxon>
        <taxon>Chitinophagaceae</taxon>
        <taxon>Chitinophaga</taxon>
    </lineage>
</organism>
<keyword evidence="3" id="KW-0805">Transcription regulation</keyword>
<dbReference type="Gene3D" id="1.10.10.10">
    <property type="entry name" value="Winged helix-like DNA-binding domain superfamily/Winged helix DNA-binding domain"/>
    <property type="match status" value="1"/>
</dbReference>
<dbReference type="CDD" id="cd00038">
    <property type="entry name" value="CAP_ED"/>
    <property type="match status" value="1"/>
</dbReference>
<dbReference type="AlphaFoldDB" id="A0A3E1NU70"/>
<dbReference type="GO" id="GO:0005829">
    <property type="term" value="C:cytosol"/>
    <property type="evidence" value="ECO:0007669"/>
    <property type="project" value="TreeGrafter"/>
</dbReference>
<comment type="caution">
    <text evidence="10">The sequence shown here is derived from an EMBL/GenBank/DDBJ whole genome shotgun (WGS) entry which is preliminary data.</text>
</comment>
<dbReference type="SUPFAM" id="SSF52172">
    <property type="entry name" value="CheY-like"/>
    <property type="match status" value="1"/>
</dbReference>
<dbReference type="Pfam" id="PF00072">
    <property type="entry name" value="Response_reg"/>
    <property type="match status" value="1"/>
</dbReference>
<dbReference type="InterPro" id="IPR014710">
    <property type="entry name" value="RmlC-like_jellyroll"/>
</dbReference>
<evidence type="ECO:0000259" key="8">
    <source>
        <dbReference type="PROSITE" id="PS50110"/>
    </source>
</evidence>
<evidence type="ECO:0000256" key="1">
    <source>
        <dbReference type="ARBA" id="ARBA00022553"/>
    </source>
</evidence>
<dbReference type="PANTHER" id="PTHR48111">
    <property type="entry name" value="REGULATOR OF RPOS"/>
    <property type="match status" value="1"/>
</dbReference>
<dbReference type="Gene3D" id="2.60.120.10">
    <property type="entry name" value="Jelly Rolls"/>
    <property type="match status" value="1"/>
</dbReference>